<evidence type="ECO:0000256" key="1">
    <source>
        <dbReference type="SAM" id="MobiDB-lite"/>
    </source>
</evidence>
<dbReference type="Proteomes" id="UP001321766">
    <property type="component" value="Chromosome"/>
</dbReference>
<evidence type="ECO:0000313" key="2">
    <source>
        <dbReference type="EMBL" id="BDR53637.1"/>
    </source>
</evidence>
<feature type="region of interest" description="Disordered" evidence="1">
    <location>
        <begin position="64"/>
        <end position="113"/>
    </location>
</feature>
<sequence length="113" mass="11824">MLPDFHAHSLFSFDSETPLSAYIDSENQLLLTTEHVELGNSVHENRDDFPDFAAVAQAMAQLQEGAGGAGQGGGGCRSGLQSGALESAGRPSGQCPARLSPAELPRLPGARLY</sequence>
<keyword evidence="3" id="KW-1185">Reference proteome</keyword>
<reference evidence="2 3" key="1">
    <citation type="journal article" date="2023" name="Microbiol. Spectr.">
        <title>Symbiosis of Carpenter Bees with Uncharacterized Lactic Acid Bacteria Showing NAD Auxotrophy.</title>
        <authorList>
            <person name="Kawasaki S."/>
            <person name="Ozawa K."/>
            <person name="Mori T."/>
            <person name="Yamamoto A."/>
            <person name="Ito M."/>
            <person name="Ohkuma M."/>
            <person name="Sakamoto M."/>
            <person name="Matsutani M."/>
        </authorList>
    </citation>
    <scope>NUCLEOTIDE SEQUENCE [LARGE SCALE GENOMIC DNA]</scope>
    <source>
        <strain evidence="2 3">Kim37-2</strain>
    </source>
</reference>
<name>A0ABM8B9R4_9BIFI</name>
<protein>
    <submittedName>
        <fullName evidence="2">Uncharacterized protein</fullName>
    </submittedName>
</protein>
<evidence type="ECO:0000313" key="3">
    <source>
        <dbReference type="Proteomes" id="UP001321766"/>
    </source>
</evidence>
<organism evidence="2 3">
    <name type="scientific">Bombiscardovia nodaiensis</name>
    <dbReference type="NCBI Taxonomy" id="2932181"/>
    <lineage>
        <taxon>Bacteria</taxon>
        <taxon>Bacillati</taxon>
        <taxon>Actinomycetota</taxon>
        <taxon>Actinomycetes</taxon>
        <taxon>Bifidobacteriales</taxon>
        <taxon>Bifidobacteriaceae</taxon>
        <taxon>Bombiscardovia</taxon>
    </lineage>
</organism>
<dbReference type="EMBL" id="AP026798">
    <property type="protein sequence ID" value="BDR53637.1"/>
    <property type="molecule type" value="Genomic_DNA"/>
</dbReference>
<proteinExistence type="predicted"/>
<gene>
    <name evidence="2" type="ORF">KIM372_15440</name>
</gene>
<feature type="compositionally biased region" description="Gly residues" evidence="1">
    <location>
        <begin position="65"/>
        <end position="77"/>
    </location>
</feature>
<accession>A0ABM8B9R4</accession>